<dbReference type="CDD" id="cd00452">
    <property type="entry name" value="KDPG_aldolase"/>
    <property type="match status" value="1"/>
</dbReference>
<name>A0A382RL02_9ZZZZ</name>
<evidence type="ECO:0000256" key="5">
    <source>
        <dbReference type="ARBA" id="ARBA00023277"/>
    </source>
</evidence>
<comment type="similarity">
    <text evidence="2">Belongs to the KHG/KDPG aldolase family.</text>
</comment>
<dbReference type="InterPro" id="IPR013785">
    <property type="entry name" value="Aldolase_TIM"/>
</dbReference>
<keyword evidence="4" id="KW-0456">Lyase</keyword>
<evidence type="ECO:0008006" key="7">
    <source>
        <dbReference type="Google" id="ProtNLM"/>
    </source>
</evidence>
<dbReference type="InterPro" id="IPR000887">
    <property type="entry name" value="Aldlse_KDPG_KHG"/>
</dbReference>
<dbReference type="Gene3D" id="3.20.20.70">
    <property type="entry name" value="Aldolase class I"/>
    <property type="match status" value="1"/>
</dbReference>
<proteinExistence type="inferred from homology"/>
<evidence type="ECO:0000256" key="4">
    <source>
        <dbReference type="ARBA" id="ARBA00023239"/>
    </source>
</evidence>
<reference evidence="6" key="1">
    <citation type="submission" date="2018-05" db="EMBL/GenBank/DDBJ databases">
        <authorList>
            <person name="Lanie J.A."/>
            <person name="Ng W.-L."/>
            <person name="Kazmierczak K.M."/>
            <person name="Andrzejewski T.M."/>
            <person name="Davidsen T.M."/>
            <person name="Wayne K.J."/>
            <person name="Tettelin H."/>
            <person name="Glass J.I."/>
            <person name="Rusch D."/>
            <person name="Podicherti R."/>
            <person name="Tsui H.-C.T."/>
            <person name="Winkler M.E."/>
        </authorList>
    </citation>
    <scope>NUCLEOTIDE SEQUENCE</scope>
</reference>
<organism evidence="6">
    <name type="scientific">marine metagenome</name>
    <dbReference type="NCBI Taxonomy" id="408172"/>
    <lineage>
        <taxon>unclassified sequences</taxon>
        <taxon>metagenomes</taxon>
        <taxon>ecological metagenomes</taxon>
    </lineage>
</organism>
<keyword evidence="5" id="KW-0119">Carbohydrate metabolism</keyword>
<protein>
    <recommendedName>
        <fullName evidence="7">2-dehydro-3-deoxy-6-phosphogalactonate aldolase</fullName>
    </recommendedName>
</protein>
<evidence type="ECO:0000256" key="2">
    <source>
        <dbReference type="ARBA" id="ARBA00006906"/>
    </source>
</evidence>
<dbReference type="PANTHER" id="PTHR30246">
    <property type="entry name" value="2-KETO-3-DEOXY-6-PHOSPHOGLUCONATE ALDOLASE"/>
    <property type="match status" value="1"/>
</dbReference>
<dbReference type="Pfam" id="PF01081">
    <property type="entry name" value="Aldolase"/>
    <property type="match status" value="1"/>
</dbReference>
<dbReference type="SUPFAM" id="SSF51569">
    <property type="entry name" value="Aldolase"/>
    <property type="match status" value="1"/>
</dbReference>
<comment type="subunit">
    <text evidence="3">Homotrimer.</text>
</comment>
<feature type="non-terminal residue" evidence="6">
    <location>
        <position position="141"/>
    </location>
</feature>
<accession>A0A382RL02</accession>
<sequence>MSRKIIAILRGIKSNEVLEVAHTIVNAGITQIEVPMNSPSVFDSIKLLHNEFDGHIQIGAGTVTNIEQVEILSDIGVDFIVSPNFDSKVVEATKKADMLSYPGVITPTECFSALNCGADGLKLFPASLLGEANLISLKALL</sequence>
<dbReference type="EMBL" id="UINC01122075">
    <property type="protein sequence ID" value="SVC97668.1"/>
    <property type="molecule type" value="Genomic_DNA"/>
</dbReference>
<dbReference type="PANTHER" id="PTHR30246:SF1">
    <property type="entry name" value="2-DEHYDRO-3-DEOXY-6-PHOSPHOGALACTONATE ALDOLASE-RELATED"/>
    <property type="match status" value="1"/>
</dbReference>
<dbReference type="GO" id="GO:0016829">
    <property type="term" value="F:lyase activity"/>
    <property type="evidence" value="ECO:0007669"/>
    <property type="project" value="UniProtKB-KW"/>
</dbReference>
<comment type="pathway">
    <text evidence="1">Carbohydrate acid metabolism.</text>
</comment>
<evidence type="ECO:0000256" key="1">
    <source>
        <dbReference type="ARBA" id="ARBA00004761"/>
    </source>
</evidence>
<evidence type="ECO:0000313" key="6">
    <source>
        <dbReference type="EMBL" id="SVC97668.1"/>
    </source>
</evidence>
<evidence type="ECO:0000256" key="3">
    <source>
        <dbReference type="ARBA" id="ARBA00011233"/>
    </source>
</evidence>
<dbReference type="AlphaFoldDB" id="A0A382RL02"/>
<gene>
    <name evidence="6" type="ORF">METZ01_LOCUS350522</name>
</gene>
<dbReference type="PROSITE" id="PS00160">
    <property type="entry name" value="ALDOLASE_KDPG_KHG_2"/>
    <property type="match status" value="1"/>
</dbReference>
<dbReference type="InterPro" id="IPR031338">
    <property type="entry name" value="KDPG/KHG_AS_2"/>
</dbReference>